<comment type="caution">
    <text evidence="2">The sequence shown here is derived from an EMBL/GenBank/DDBJ whole genome shotgun (WGS) entry which is preliminary data.</text>
</comment>
<keyword evidence="3" id="KW-1185">Reference proteome</keyword>
<name>A0A5C6NFJ4_9TELE</name>
<reference evidence="2 3" key="1">
    <citation type="submission" date="2019-04" db="EMBL/GenBank/DDBJ databases">
        <title>Chromosome genome assembly for Takifugu flavidus.</title>
        <authorList>
            <person name="Xiao S."/>
        </authorList>
    </citation>
    <scope>NUCLEOTIDE SEQUENCE [LARGE SCALE GENOMIC DNA]</scope>
    <source>
        <strain evidence="2">HTHZ2018</strain>
        <tissue evidence="2">Muscle</tissue>
    </source>
</reference>
<dbReference type="Proteomes" id="UP000324091">
    <property type="component" value="Chromosome 20"/>
</dbReference>
<evidence type="ECO:0000256" key="1">
    <source>
        <dbReference type="SAM" id="MobiDB-lite"/>
    </source>
</evidence>
<feature type="compositionally biased region" description="Polar residues" evidence="1">
    <location>
        <begin position="115"/>
        <end position="134"/>
    </location>
</feature>
<dbReference type="EMBL" id="RHFK02000013">
    <property type="protein sequence ID" value="TWW66304.1"/>
    <property type="molecule type" value="Genomic_DNA"/>
</dbReference>
<dbReference type="AlphaFoldDB" id="A0A5C6NFJ4"/>
<evidence type="ECO:0000313" key="3">
    <source>
        <dbReference type="Proteomes" id="UP000324091"/>
    </source>
</evidence>
<protein>
    <submittedName>
        <fullName evidence="2">Uncharacterized protein</fullName>
    </submittedName>
</protein>
<gene>
    <name evidence="2" type="ORF">D4764_20G0003360</name>
</gene>
<proteinExistence type="predicted"/>
<sequence>MTALIRRRSGVSRAWLTRLRHYADKRYLNAFQLPLDSCWRTRRVRGDEYKEGWIRRNSSPAGPIKPDLILRKAWNKRPLGVKDKHGTLFNEIDGNGSKGAPQVPQPCGTPHPTRNPVSCSPKTSMGRSDKSSPLASKLKERLSYFNGKLKSGQEILHSPADVELAAQHAVPSLGDRHKMAALPTEASYQGRVE</sequence>
<evidence type="ECO:0000313" key="2">
    <source>
        <dbReference type="EMBL" id="TWW66304.1"/>
    </source>
</evidence>
<organism evidence="2 3">
    <name type="scientific">Takifugu flavidus</name>
    <name type="common">sansaifugu</name>
    <dbReference type="NCBI Taxonomy" id="433684"/>
    <lineage>
        <taxon>Eukaryota</taxon>
        <taxon>Metazoa</taxon>
        <taxon>Chordata</taxon>
        <taxon>Craniata</taxon>
        <taxon>Vertebrata</taxon>
        <taxon>Euteleostomi</taxon>
        <taxon>Actinopterygii</taxon>
        <taxon>Neopterygii</taxon>
        <taxon>Teleostei</taxon>
        <taxon>Neoteleostei</taxon>
        <taxon>Acanthomorphata</taxon>
        <taxon>Eupercaria</taxon>
        <taxon>Tetraodontiformes</taxon>
        <taxon>Tetradontoidea</taxon>
        <taxon>Tetraodontidae</taxon>
        <taxon>Takifugu</taxon>
    </lineage>
</organism>
<feature type="region of interest" description="Disordered" evidence="1">
    <location>
        <begin position="91"/>
        <end position="135"/>
    </location>
</feature>
<accession>A0A5C6NFJ4</accession>